<comment type="caution">
    <text evidence="1">The sequence shown here is derived from an EMBL/GenBank/DDBJ whole genome shotgun (WGS) entry which is preliminary data.</text>
</comment>
<keyword evidence="2" id="KW-1185">Reference proteome</keyword>
<proteinExistence type="predicted"/>
<sequence length="83" mass="9697">MDWSRMPLPIFRKFRACSLSARNSSFAYKGRTIDVRQIARELGVRYVLEGSIRQAANRLRITAQLIEWRDATHIWVDRFEGAA</sequence>
<protein>
    <recommendedName>
        <fullName evidence="3">Adenylate cyclase</fullName>
    </recommendedName>
</protein>
<evidence type="ECO:0000313" key="1">
    <source>
        <dbReference type="EMBL" id="RUM11095.1"/>
    </source>
</evidence>
<gene>
    <name evidence="1" type="ORF">EFB14_19680</name>
</gene>
<reference evidence="1 2" key="1">
    <citation type="submission" date="2018-11" db="EMBL/GenBank/DDBJ databases">
        <authorList>
            <person name="Huo Y."/>
        </authorList>
    </citation>
    <scope>NUCLEOTIDE SEQUENCE [LARGE SCALE GENOMIC DNA]</scope>
    <source>
        <strain evidence="1 2">CCBAU 33202</strain>
    </source>
</reference>
<organism evidence="1 2">
    <name type="scientific">Rhizobium fabae</name>
    <dbReference type="NCBI Taxonomy" id="573179"/>
    <lineage>
        <taxon>Bacteria</taxon>
        <taxon>Pseudomonadati</taxon>
        <taxon>Pseudomonadota</taxon>
        <taxon>Alphaproteobacteria</taxon>
        <taxon>Hyphomicrobiales</taxon>
        <taxon>Rhizobiaceae</taxon>
        <taxon>Rhizobium/Agrobacterium group</taxon>
        <taxon>Rhizobium</taxon>
    </lineage>
</organism>
<evidence type="ECO:0008006" key="3">
    <source>
        <dbReference type="Google" id="ProtNLM"/>
    </source>
</evidence>
<evidence type="ECO:0000313" key="2">
    <source>
        <dbReference type="Proteomes" id="UP000272004"/>
    </source>
</evidence>
<dbReference type="Proteomes" id="UP000272004">
    <property type="component" value="Unassembled WGS sequence"/>
</dbReference>
<accession>A0ABY0B6A0</accession>
<name>A0ABY0B6A0_9HYPH</name>
<dbReference type="EMBL" id="RJJU01000010">
    <property type="protein sequence ID" value="RUM11095.1"/>
    <property type="molecule type" value="Genomic_DNA"/>
</dbReference>